<evidence type="ECO:0000313" key="1">
    <source>
        <dbReference type="EMBL" id="KAF2869183.1"/>
    </source>
</evidence>
<evidence type="ECO:0000313" key="2">
    <source>
        <dbReference type="Proteomes" id="UP000481861"/>
    </source>
</evidence>
<accession>A0A7C8M8Y1</accession>
<comment type="caution">
    <text evidence="1">The sequence shown here is derived from an EMBL/GenBank/DDBJ whole genome shotgun (WGS) entry which is preliminary data.</text>
</comment>
<gene>
    <name evidence="1" type="ORF">BDV95DRAFT_578558</name>
</gene>
<protein>
    <submittedName>
        <fullName evidence="1">Uncharacterized protein</fullName>
    </submittedName>
</protein>
<reference evidence="1 2" key="1">
    <citation type="submission" date="2020-01" db="EMBL/GenBank/DDBJ databases">
        <authorList>
            <consortium name="DOE Joint Genome Institute"/>
            <person name="Haridas S."/>
            <person name="Albert R."/>
            <person name="Binder M."/>
            <person name="Bloem J."/>
            <person name="Labutti K."/>
            <person name="Salamov A."/>
            <person name="Andreopoulos B."/>
            <person name="Baker S.E."/>
            <person name="Barry K."/>
            <person name="Bills G."/>
            <person name="Bluhm B.H."/>
            <person name="Cannon C."/>
            <person name="Castanera R."/>
            <person name="Culley D.E."/>
            <person name="Daum C."/>
            <person name="Ezra D."/>
            <person name="Gonzalez J.B."/>
            <person name="Henrissat B."/>
            <person name="Kuo A."/>
            <person name="Liang C."/>
            <person name="Lipzen A."/>
            <person name="Lutzoni F."/>
            <person name="Magnuson J."/>
            <person name="Mondo S."/>
            <person name="Nolan M."/>
            <person name="Ohm R."/>
            <person name="Pangilinan J."/>
            <person name="Park H.-J.H."/>
            <person name="Ramirez L."/>
            <person name="Alfaro M."/>
            <person name="Sun H."/>
            <person name="Tritt A."/>
            <person name="Yoshinaga Y."/>
            <person name="Zwiers L.-H.L."/>
            <person name="Turgeon B.G."/>
            <person name="Goodwin S.B."/>
            <person name="Spatafora J.W."/>
            <person name="Crous P.W."/>
            <person name="Grigoriev I.V."/>
        </authorList>
    </citation>
    <scope>NUCLEOTIDE SEQUENCE [LARGE SCALE GENOMIC DNA]</scope>
    <source>
        <strain evidence="1 2">CBS 611.86</strain>
    </source>
</reference>
<proteinExistence type="predicted"/>
<name>A0A7C8M8Y1_9PLEO</name>
<sequence length="117" mass="13355">MADVNLGLWIHEHHIFLENFTKDSSTQPFVYEDKAWPGPNVGLDDITVWILASGSDSPARAYAEEWDNAMLAYVRSWEDLGDESWTMFVHALRQLHPATLELKHGMATRQSWLSGLI</sequence>
<dbReference type="AlphaFoldDB" id="A0A7C8M8Y1"/>
<dbReference type="Proteomes" id="UP000481861">
    <property type="component" value="Unassembled WGS sequence"/>
</dbReference>
<keyword evidence="2" id="KW-1185">Reference proteome</keyword>
<organism evidence="1 2">
    <name type="scientific">Massariosphaeria phaeospora</name>
    <dbReference type="NCBI Taxonomy" id="100035"/>
    <lineage>
        <taxon>Eukaryota</taxon>
        <taxon>Fungi</taxon>
        <taxon>Dikarya</taxon>
        <taxon>Ascomycota</taxon>
        <taxon>Pezizomycotina</taxon>
        <taxon>Dothideomycetes</taxon>
        <taxon>Pleosporomycetidae</taxon>
        <taxon>Pleosporales</taxon>
        <taxon>Pleosporales incertae sedis</taxon>
        <taxon>Massariosphaeria</taxon>
    </lineage>
</organism>
<dbReference type="EMBL" id="JAADJZ010000017">
    <property type="protein sequence ID" value="KAF2869183.1"/>
    <property type="molecule type" value="Genomic_DNA"/>
</dbReference>